<dbReference type="InterPro" id="IPR013096">
    <property type="entry name" value="Cupin_2"/>
</dbReference>
<evidence type="ECO:0000256" key="1">
    <source>
        <dbReference type="ARBA" id="ARBA00022723"/>
    </source>
</evidence>
<evidence type="ECO:0000313" key="3">
    <source>
        <dbReference type="EMBL" id="CAI3540257.1"/>
    </source>
</evidence>
<dbReference type="EMBL" id="PDCJ01000001">
    <property type="protein sequence ID" value="PEG30732.1"/>
    <property type="molecule type" value="Genomic_DNA"/>
</dbReference>
<feature type="domain" description="Cupin type-2" evidence="2">
    <location>
        <begin position="45"/>
        <end position="112"/>
    </location>
</feature>
<accession>A0A2A7MFW7</accession>
<dbReference type="Proteomes" id="UP000220840">
    <property type="component" value="Unassembled WGS sequence"/>
</dbReference>
<dbReference type="OrthoDB" id="9797047at2"/>
<proteinExistence type="predicted"/>
<dbReference type="SUPFAM" id="SSF51182">
    <property type="entry name" value="RmlC-like cupins"/>
    <property type="match status" value="1"/>
</dbReference>
<dbReference type="Pfam" id="PF07883">
    <property type="entry name" value="Cupin_2"/>
    <property type="match status" value="1"/>
</dbReference>
<reference evidence="3" key="2">
    <citation type="submission" date="2022-10" db="EMBL/GenBank/DDBJ databases">
        <authorList>
            <person name="Aires J."/>
            <person name="Mesa V."/>
        </authorList>
    </citation>
    <scope>NUCLEOTIDE SEQUENCE</scope>
    <source>
        <strain evidence="3">Clostridium neonatale JD116</strain>
    </source>
</reference>
<dbReference type="GeneID" id="68877093"/>
<dbReference type="InterPro" id="IPR051610">
    <property type="entry name" value="GPI/OXD"/>
</dbReference>
<dbReference type="Gene3D" id="2.60.120.10">
    <property type="entry name" value="Jelly Rolls"/>
    <property type="match status" value="1"/>
</dbReference>
<dbReference type="Proteomes" id="UP001189143">
    <property type="component" value="Unassembled WGS sequence"/>
</dbReference>
<evidence type="ECO:0000313" key="4">
    <source>
        <dbReference type="EMBL" id="PEG30732.1"/>
    </source>
</evidence>
<dbReference type="STRING" id="137838.GCA_001458595_02089"/>
<name>A0A2A7MFW7_9CLOT</name>
<dbReference type="AlphaFoldDB" id="A0A2A7MFW7"/>
<gene>
    <name evidence="3" type="ORF">CNEO2_1180010</name>
    <name evidence="4" type="ORF">CQ394_03150</name>
</gene>
<dbReference type="GO" id="GO:0046872">
    <property type="term" value="F:metal ion binding"/>
    <property type="evidence" value="ECO:0007669"/>
    <property type="project" value="UniProtKB-KW"/>
</dbReference>
<keyword evidence="1" id="KW-0479">Metal-binding</keyword>
<evidence type="ECO:0000259" key="2">
    <source>
        <dbReference type="Pfam" id="PF07883"/>
    </source>
</evidence>
<organism evidence="4 5">
    <name type="scientific">Clostridium neonatale</name>
    <dbReference type="NCBI Taxonomy" id="137838"/>
    <lineage>
        <taxon>Bacteria</taxon>
        <taxon>Bacillati</taxon>
        <taxon>Bacillota</taxon>
        <taxon>Clostridia</taxon>
        <taxon>Eubacteriales</taxon>
        <taxon>Clostridiaceae</taxon>
        <taxon>Clostridium</taxon>
    </lineage>
</organism>
<dbReference type="PANTHER" id="PTHR35848:SF6">
    <property type="entry name" value="CUPIN TYPE-2 DOMAIN-CONTAINING PROTEIN"/>
    <property type="match status" value="1"/>
</dbReference>
<evidence type="ECO:0000313" key="5">
    <source>
        <dbReference type="Proteomes" id="UP000220840"/>
    </source>
</evidence>
<comment type="caution">
    <text evidence="4">The sequence shown here is derived from an EMBL/GenBank/DDBJ whole genome shotgun (WGS) entry which is preliminary data.</text>
</comment>
<keyword evidence="5" id="KW-1185">Reference proteome</keyword>
<protein>
    <submittedName>
        <fullName evidence="4">Cupin domain-containing protein</fullName>
    </submittedName>
</protein>
<sequence length="160" mass="18484">MDNGKVTVVNKSDIKVKHKSEHDPYEYYKYEITQQNSDNRCLVNIYEIPPQKANYPYHYHVNNEEIFYIISGEGILDTPEGKKKVSTGDTIICPASENTSHRLFNSSYTDMLVYFECDTNNSPDIIGYPNSNKIGVAIKGKENRIYKNNEIADYYDGEYK</sequence>
<reference evidence="4 5" key="1">
    <citation type="submission" date="2017-10" db="EMBL/GenBank/DDBJ databases">
        <title>Effective Description of Clostridium neonatale sp. nov. linked to necrotizing enterocolitis in neonates and a clarification of species assignable to the genus Clostridium (Prazmowski 1880) emend. Lawson and Rainey 2016.</title>
        <authorList>
            <person name="Bernard K."/>
            <person name="Burdz T."/>
            <person name="Wiebe D."/>
            <person name="Balcewich B."/>
            <person name="Alfa M."/>
            <person name="Bernier A.-M."/>
        </authorList>
    </citation>
    <scope>NUCLEOTIDE SEQUENCE [LARGE SCALE GENOMIC DNA]</scope>
    <source>
        <strain evidence="4 5">LCDC99A005</strain>
    </source>
</reference>
<dbReference type="EMBL" id="CAMTCP010000020">
    <property type="protein sequence ID" value="CAI3540257.1"/>
    <property type="molecule type" value="Genomic_DNA"/>
</dbReference>
<dbReference type="InterPro" id="IPR014710">
    <property type="entry name" value="RmlC-like_jellyroll"/>
</dbReference>
<dbReference type="RefSeq" id="WP_058294901.1">
    <property type="nucleotide sequence ID" value="NZ_CAKJVD010000036.1"/>
</dbReference>
<dbReference type="PANTHER" id="PTHR35848">
    <property type="entry name" value="OXALATE-BINDING PROTEIN"/>
    <property type="match status" value="1"/>
</dbReference>
<dbReference type="InterPro" id="IPR011051">
    <property type="entry name" value="RmlC_Cupin_sf"/>
</dbReference>